<reference evidence="2 3" key="1">
    <citation type="journal article" date="2016" name="Genome Biol. Evol.">
        <title>Divergent and convergent evolution of fungal pathogenicity.</title>
        <authorList>
            <person name="Shang Y."/>
            <person name="Xiao G."/>
            <person name="Zheng P."/>
            <person name="Cen K."/>
            <person name="Zhan S."/>
            <person name="Wang C."/>
        </authorList>
    </citation>
    <scope>NUCLEOTIDE SEQUENCE [LARGE SCALE GENOMIC DNA]</scope>
    <source>
        <strain evidence="2 3">RCEF 4871</strain>
    </source>
</reference>
<keyword evidence="3" id="KW-1185">Reference proteome</keyword>
<dbReference type="EMBL" id="AZHC01000014">
    <property type="protein sequence ID" value="OAA42068.1"/>
    <property type="molecule type" value="Genomic_DNA"/>
</dbReference>
<accession>A0A162JBL4</accession>
<comment type="caution">
    <text evidence="2">The sequence shown here is derived from an EMBL/GenBank/DDBJ whole genome shotgun (WGS) entry which is preliminary data.</text>
</comment>
<name>A0A162JBL4_METRR</name>
<evidence type="ECO:0000313" key="3">
    <source>
        <dbReference type="Proteomes" id="UP000243498"/>
    </source>
</evidence>
<proteinExistence type="predicted"/>
<evidence type="ECO:0000313" key="2">
    <source>
        <dbReference type="EMBL" id="OAA42068.1"/>
    </source>
</evidence>
<dbReference type="STRING" id="1081105.A0A162JBL4"/>
<feature type="region of interest" description="Disordered" evidence="1">
    <location>
        <begin position="99"/>
        <end position="187"/>
    </location>
</feature>
<dbReference type="Proteomes" id="UP000243498">
    <property type="component" value="Unassembled WGS sequence"/>
</dbReference>
<gene>
    <name evidence="2" type="ORF">NOR_04917</name>
</gene>
<protein>
    <submittedName>
        <fullName evidence="2">Uncharacterized protein</fullName>
    </submittedName>
</protein>
<feature type="compositionally biased region" description="Polar residues" evidence="1">
    <location>
        <begin position="141"/>
        <end position="153"/>
    </location>
</feature>
<sequence length="187" mass="20734">MSKAVVGSFASIRWHLPLYPRSHSLPECQRICETTPDSFIQAANARAAQETPVIQEEPVETSEETSRPVWQYSPEVSTSYTAWQDADYAPQQQIAHSSENALPHDTGIGSTVPGYSYAEEDTPNPSQETAVLARDDPSMRFASSFTTFTTDPVQSKRLRDSTRPPSTSKRTHQSEGRTGSLRYGAEH</sequence>
<evidence type="ECO:0000256" key="1">
    <source>
        <dbReference type="SAM" id="MobiDB-lite"/>
    </source>
</evidence>
<feature type="region of interest" description="Disordered" evidence="1">
    <location>
        <begin position="47"/>
        <end position="70"/>
    </location>
</feature>
<organism evidence="2 3">
    <name type="scientific">Metarhizium rileyi (strain RCEF 4871)</name>
    <name type="common">Nomuraea rileyi</name>
    <dbReference type="NCBI Taxonomy" id="1649241"/>
    <lineage>
        <taxon>Eukaryota</taxon>
        <taxon>Fungi</taxon>
        <taxon>Dikarya</taxon>
        <taxon>Ascomycota</taxon>
        <taxon>Pezizomycotina</taxon>
        <taxon>Sordariomycetes</taxon>
        <taxon>Hypocreomycetidae</taxon>
        <taxon>Hypocreales</taxon>
        <taxon>Clavicipitaceae</taxon>
        <taxon>Metarhizium</taxon>
    </lineage>
</organism>
<dbReference type="AlphaFoldDB" id="A0A162JBL4"/>